<protein>
    <recommendedName>
        <fullName evidence="2">Calcineurin-like phosphoesterase domain-containing protein</fullName>
    </recommendedName>
</protein>
<dbReference type="InterPro" id="IPR004843">
    <property type="entry name" value="Calcineurin-like_PHP"/>
</dbReference>
<feature type="domain" description="Calcineurin-like phosphoesterase" evidence="2">
    <location>
        <begin position="47"/>
        <end position="258"/>
    </location>
</feature>
<comment type="caution">
    <text evidence="3">The sequence shown here is derived from an EMBL/GenBank/DDBJ whole genome shotgun (WGS) entry which is preliminary data.</text>
</comment>
<dbReference type="SUPFAM" id="SSF56300">
    <property type="entry name" value="Metallo-dependent phosphatases"/>
    <property type="match status" value="1"/>
</dbReference>
<evidence type="ECO:0000256" key="1">
    <source>
        <dbReference type="ARBA" id="ARBA00007993"/>
    </source>
</evidence>
<dbReference type="EMBL" id="LJIG01009905">
    <property type="protein sequence ID" value="KRT82146.1"/>
    <property type="molecule type" value="Genomic_DNA"/>
</dbReference>
<proteinExistence type="inferred from homology"/>
<dbReference type="AlphaFoldDB" id="A0A0T6B4A6"/>
<dbReference type="PANTHER" id="PTHR12905">
    <property type="entry name" value="METALLOPHOSPHOESTERASE"/>
    <property type="match status" value="1"/>
</dbReference>
<evidence type="ECO:0000259" key="2">
    <source>
        <dbReference type="Pfam" id="PF00149"/>
    </source>
</evidence>
<gene>
    <name evidence="3" type="ORF">AMK59_3769</name>
</gene>
<dbReference type="InterPro" id="IPR051693">
    <property type="entry name" value="UPF0046_metallophosphoest"/>
</dbReference>
<dbReference type="GO" id="GO:0016787">
    <property type="term" value="F:hydrolase activity"/>
    <property type="evidence" value="ECO:0007669"/>
    <property type="project" value="InterPro"/>
</dbReference>
<evidence type="ECO:0000313" key="4">
    <source>
        <dbReference type="Proteomes" id="UP000051574"/>
    </source>
</evidence>
<dbReference type="PIRSF" id="PIRSF035808">
    <property type="entry name" value="Pdiesterase_Brain_239"/>
    <property type="match status" value="1"/>
</dbReference>
<evidence type="ECO:0000313" key="3">
    <source>
        <dbReference type="EMBL" id="KRT82146.1"/>
    </source>
</evidence>
<sequence>MSDMPTINVHPLTQNPTEAWSEIQKGQKVFKVNVKPPTKPASDNQVRFVCMSDTHSLVHNIKFNIPDGDVFVHAGDFSKCGHVDEVKEFNRWLGTLPHKHKIVICGNHELSFDPKFVNMFKKRFESSSRHTGTLAGSHTYGDGEDELKEAVNTVNNKQYLSNCIYLEDSLVELYGIKIYGTPWQPEFGNWGFNLKRGSECLQKWDLIPEDTDILITHSPPLGYGDLVCSGVRAGCVELLTTVQQRVKPKYHVFGHIHEGYGVLSDGKIIYINASTCDINYMPNNLPVVFDFTLPPGRLKL</sequence>
<comment type="similarity">
    <text evidence="1">Belongs to the UPF0046 family.</text>
</comment>
<dbReference type="InterPro" id="IPR024201">
    <property type="entry name" value="Calcineurin-like_Pesterase"/>
</dbReference>
<name>A0A0T6B4A6_9SCAR</name>
<dbReference type="CDD" id="cd07379">
    <property type="entry name" value="MPP_239FB"/>
    <property type="match status" value="1"/>
</dbReference>
<organism evidence="3 4">
    <name type="scientific">Oryctes borbonicus</name>
    <dbReference type="NCBI Taxonomy" id="1629725"/>
    <lineage>
        <taxon>Eukaryota</taxon>
        <taxon>Metazoa</taxon>
        <taxon>Ecdysozoa</taxon>
        <taxon>Arthropoda</taxon>
        <taxon>Hexapoda</taxon>
        <taxon>Insecta</taxon>
        <taxon>Pterygota</taxon>
        <taxon>Neoptera</taxon>
        <taxon>Endopterygota</taxon>
        <taxon>Coleoptera</taxon>
        <taxon>Polyphaga</taxon>
        <taxon>Scarabaeiformia</taxon>
        <taxon>Scarabaeidae</taxon>
        <taxon>Dynastinae</taxon>
        <taxon>Oryctes</taxon>
    </lineage>
</organism>
<dbReference type="OrthoDB" id="630188at2759"/>
<dbReference type="InterPro" id="IPR029052">
    <property type="entry name" value="Metallo-depent_PP-like"/>
</dbReference>
<accession>A0A0T6B4A6</accession>
<reference evidence="3 4" key="1">
    <citation type="submission" date="2015-09" db="EMBL/GenBank/DDBJ databases">
        <title>Draft genome of the scarab beetle Oryctes borbonicus.</title>
        <authorList>
            <person name="Meyer J.M."/>
            <person name="Markov G.V."/>
            <person name="Baskaran P."/>
            <person name="Herrmann M."/>
            <person name="Sommer R.J."/>
            <person name="Roedelsperger C."/>
        </authorList>
    </citation>
    <scope>NUCLEOTIDE SEQUENCE [LARGE SCALE GENOMIC DNA]</scope>
    <source>
        <strain evidence="3">OB123</strain>
        <tissue evidence="3">Whole animal</tissue>
    </source>
</reference>
<dbReference type="Gene3D" id="3.60.21.10">
    <property type="match status" value="1"/>
</dbReference>
<dbReference type="Proteomes" id="UP000051574">
    <property type="component" value="Unassembled WGS sequence"/>
</dbReference>
<dbReference type="Pfam" id="PF00149">
    <property type="entry name" value="Metallophos"/>
    <property type="match status" value="1"/>
</dbReference>
<dbReference type="PANTHER" id="PTHR12905:SF0">
    <property type="entry name" value="CALCINEURIN-LIKE PHOSPHOESTERASE DOMAIN-CONTAINING PROTEIN"/>
    <property type="match status" value="1"/>
</dbReference>
<keyword evidence="4" id="KW-1185">Reference proteome</keyword>